<keyword evidence="1" id="KW-0812">Transmembrane</keyword>
<keyword evidence="3" id="KW-1185">Reference proteome</keyword>
<accession>A0AA35WJ91</accession>
<keyword evidence="1" id="KW-1133">Transmembrane helix</keyword>
<name>A0AA35WJ91_GEOBA</name>
<dbReference type="Proteomes" id="UP001174909">
    <property type="component" value="Unassembled WGS sequence"/>
</dbReference>
<feature type="transmembrane region" description="Helical" evidence="1">
    <location>
        <begin position="50"/>
        <end position="69"/>
    </location>
</feature>
<protein>
    <submittedName>
        <fullName evidence="2">Uncharacterized protein</fullName>
    </submittedName>
</protein>
<proteinExistence type="predicted"/>
<evidence type="ECO:0000256" key="1">
    <source>
        <dbReference type="SAM" id="Phobius"/>
    </source>
</evidence>
<reference evidence="2" key="1">
    <citation type="submission" date="2023-03" db="EMBL/GenBank/DDBJ databases">
        <authorList>
            <person name="Steffen K."/>
            <person name="Cardenas P."/>
        </authorList>
    </citation>
    <scope>NUCLEOTIDE SEQUENCE</scope>
</reference>
<evidence type="ECO:0000313" key="3">
    <source>
        <dbReference type="Proteomes" id="UP001174909"/>
    </source>
</evidence>
<keyword evidence="1" id="KW-0472">Membrane</keyword>
<dbReference type="EMBL" id="CASHTH010002007">
    <property type="protein sequence ID" value="CAI8023498.1"/>
    <property type="molecule type" value="Genomic_DNA"/>
</dbReference>
<sequence length="87" mass="9790">MWTAYRDRTTRTLTRGFVTPVTCCTSSHLDTCSLRWWSICTLMTGATHSFSILVGVAFLLQILTVVIFLRSALLCDYTPKLTPFSPP</sequence>
<dbReference type="AlphaFoldDB" id="A0AA35WJ91"/>
<organism evidence="2 3">
    <name type="scientific">Geodia barretti</name>
    <name type="common">Barrett's horny sponge</name>
    <dbReference type="NCBI Taxonomy" id="519541"/>
    <lineage>
        <taxon>Eukaryota</taxon>
        <taxon>Metazoa</taxon>
        <taxon>Porifera</taxon>
        <taxon>Demospongiae</taxon>
        <taxon>Heteroscleromorpha</taxon>
        <taxon>Tetractinellida</taxon>
        <taxon>Astrophorina</taxon>
        <taxon>Geodiidae</taxon>
        <taxon>Geodia</taxon>
    </lineage>
</organism>
<gene>
    <name evidence="2" type="ORF">GBAR_LOCUS13720</name>
</gene>
<evidence type="ECO:0000313" key="2">
    <source>
        <dbReference type="EMBL" id="CAI8023498.1"/>
    </source>
</evidence>
<comment type="caution">
    <text evidence="2">The sequence shown here is derived from an EMBL/GenBank/DDBJ whole genome shotgun (WGS) entry which is preliminary data.</text>
</comment>